<dbReference type="AlphaFoldDB" id="A0A222G533"/>
<dbReference type="Gene3D" id="1.20.1600.10">
    <property type="entry name" value="Outer membrane efflux proteins (OEP)"/>
    <property type="match status" value="1"/>
</dbReference>
<evidence type="ECO:0000313" key="3">
    <source>
        <dbReference type="EMBL" id="ASP46911.1"/>
    </source>
</evidence>
<dbReference type="SUPFAM" id="SSF56954">
    <property type="entry name" value="Outer membrane efflux proteins (OEP)"/>
    <property type="match status" value="1"/>
</dbReference>
<dbReference type="PANTHER" id="PTHR30203">
    <property type="entry name" value="OUTER MEMBRANE CATION EFFLUX PROTEIN"/>
    <property type="match status" value="1"/>
</dbReference>
<feature type="transmembrane region" description="Helical" evidence="2">
    <location>
        <begin position="21"/>
        <end position="39"/>
    </location>
</feature>
<dbReference type="OrthoDB" id="9791261at2"/>
<proteinExistence type="inferred from homology"/>
<evidence type="ECO:0000313" key="4">
    <source>
        <dbReference type="Proteomes" id="UP000202259"/>
    </source>
</evidence>
<evidence type="ECO:0000256" key="1">
    <source>
        <dbReference type="ARBA" id="ARBA00007613"/>
    </source>
</evidence>
<dbReference type="RefSeq" id="WP_081149259.1">
    <property type="nucleotide sequence ID" value="NZ_CP020465.1"/>
</dbReference>
<reference evidence="3 4" key="1">
    <citation type="submission" date="2017-08" db="EMBL/GenBank/DDBJ databases">
        <title>Complete genome of Colwellia sp. NB097-1, a psychrophile bacterium ioslated from Bering Sea.</title>
        <authorList>
            <person name="Chen X."/>
        </authorList>
    </citation>
    <scope>NUCLEOTIDE SEQUENCE [LARGE SCALE GENOMIC DNA]</scope>
    <source>
        <strain evidence="3 4">NB097-1</strain>
    </source>
</reference>
<dbReference type="Pfam" id="PF02321">
    <property type="entry name" value="OEP"/>
    <property type="match status" value="1"/>
</dbReference>
<keyword evidence="2" id="KW-0472">Membrane</keyword>
<dbReference type="GO" id="GO:0015562">
    <property type="term" value="F:efflux transmembrane transporter activity"/>
    <property type="evidence" value="ECO:0007669"/>
    <property type="project" value="InterPro"/>
</dbReference>
<dbReference type="PANTHER" id="PTHR30203:SF24">
    <property type="entry name" value="BLR4935 PROTEIN"/>
    <property type="match status" value="1"/>
</dbReference>
<dbReference type="InterPro" id="IPR010131">
    <property type="entry name" value="MdtP/NodT-like"/>
</dbReference>
<keyword evidence="4" id="KW-1185">Reference proteome</keyword>
<dbReference type="KEGG" id="cber:B5D82_03425"/>
<gene>
    <name evidence="3" type="ORF">B5D82_03425</name>
</gene>
<sequence length="430" mass="48110">MVLNTSVYRKIAIRRCVTPQVKYIVCLALSLFTVNVYAIEKQLNLKDAIQWTLKKNPELKIFEFKQNMLIGRERTANLTPAYELDIEAENFAGSGKFNQFDSAELTVALSSVIEMGNKRSARIALVSSSRALLIAEKEVAALNLMAQVTEKFVEVLAAQQRVLLSENALDLAEETLKIVSQRNRAGATPEAEVKRSKAVIAQANLTVQSEHKRLEYLKLSLAAYWGETSVSFSRVNGDLYQFGHDSDFNSLFAQLENNPAIQIYANEQRLKEAEIRLAKTESNANIKWSVGVRRSQESNDTALVAGFSLPLFAEKRNSGAIASALAERDQVVVDKEVTKLRFRNYLLRAYSNRKQAILTANALRKSVIPMLEEALEDTQLAYQKGRYGYLDYVSARQELLNARRTLIDAASAALIYGAEIEKLTNEALSL</sequence>
<keyword evidence="2" id="KW-1133">Transmembrane helix</keyword>
<comment type="similarity">
    <text evidence="1">Belongs to the outer membrane factor (OMF) (TC 1.B.17) family.</text>
</comment>
<name>A0A222G533_9GAMM</name>
<protein>
    <submittedName>
        <fullName evidence="3">TolC family protein</fullName>
    </submittedName>
</protein>
<dbReference type="EMBL" id="CP020465">
    <property type="protein sequence ID" value="ASP46911.1"/>
    <property type="molecule type" value="Genomic_DNA"/>
</dbReference>
<accession>A0A222G533</accession>
<organism evidence="3 4">
    <name type="scientific">Cognaticolwellia beringensis</name>
    <dbReference type="NCBI Taxonomy" id="1967665"/>
    <lineage>
        <taxon>Bacteria</taxon>
        <taxon>Pseudomonadati</taxon>
        <taxon>Pseudomonadota</taxon>
        <taxon>Gammaproteobacteria</taxon>
        <taxon>Alteromonadales</taxon>
        <taxon>Colwelliaceae</taxon>
        <taxon>Cognaticolwellia</taxon>
    </lineage>
</organism>
<dbReference type="InterPro" id="IPR003423">
    <property type="entry name" value="OMP_efflux"/>
</dbReference>
<evidence type="ECO:0000256" key="2">
    <source>
        <dbReference type="SAM" id="Phobius"/>
    </source>
</evidence>
<dbReference type="Proteomes" id="UP000202259">
    <property type="component" value="Chromosome"/>
</dbReference>
<keyword evidence="2" id="KW-0812">Transmembrane</keyword>